<dbReference type="Gene3D" id="1.20.58.520">
    <property type="entry name" value="Amidohydrolase"/>
    <property type="match status" value="1"/>
</dbReference>
<dbReference type="GO" id="GO:0016810">
    <property type="term" value="F:hydrolase activity, acting on carbon-nitrogen (but not peptide) bonds"/>
    <property type="evidence" value="ECO:0007669"/>
    <property type="project" value="InterPro"/>
</dbReference>
<dbReference type="PANTHER" id="PTHR43135">
    <property type="entry name" value="ALPHA-D-RIBOSE 1-METHYLPHOSPHONATE 5-TRIPHOSPHATE DIPHOSPHATASE"/>
    <property type="match status" value="1"/>
</dbReference>
<evidence type="ECO:0000313" key="4">
    <source>
        <dbReference type="Proteomes" id="UP000450676"/>
    </source>
</evidence>
<evidence type="ECO:0000256" key="1">
    <source>
        <dbReference type="SAM" id="SignalP"/>
    </source>
</evidence>
<proteinExistence type="predicted"/>
<dbReference type="Gene3D" id="3.30.110.90">
    <property type="entry name" value="Amidohydrolase"/>
    <property type="match status" value="1"/>
</dbReference>
<comment type="caution">
    <text evidence="3">The sequence shown here is derived from an EMBL/GenBank/DDBJ whole genome shotgun (WGS) entry which is preliminary data.</text>
</comment>
<keyword evidence="3" id="KW-0378">Hydrolase</keyword>
<evidence type="ECO:0000259" key="2">
    <source>
        <dbReference type="Pfam" id="PF01979"/>
    </source>
</evidence>
<keyword evidence="4" id="KW-1185">Reference proteome</keyword>
<dbReference type="InterPro" id="IPR032466">
    <property type="entry name" value="Metal_Hydrolase"/>
</dbReference>
<feature type="signal peptide" evidence="1">
    <location>
        <begin position="1"/>
        <end position="19"/>
    </location>
</feature>
<dbReference type="InterPro" id="IPR006680">
    <property type="entry name" value="Amidohydro-rel"/>
</dbReference>
<dbReference type="PANTHER" id="PTHR43135:SF3">
    <property type="entry name" value="ALPHA-D-RIBOSE 1-METHYLPHOSPHONATE 5-TRIPHOSPHATE DIPHOSPHATASE"/>
    <property type="match status" value="1"/>
</dbReference>
<dbReference type="Pfam" id="PF01979">
    <property type="entry name" value="Amidohydro_1"/>
    <property type="match status" value="1"/>
</dbReference>
<dbReference type="AlphaFoldDB" id="A0A7X4HA00"/>
<protein>
    <submittedName>
        <fullName evidence="3">Amidohydrolase family protein</fullName>
    </submittedName>
</protein>
<name>A0A7X4HA00_9BURK</name>
<reference evidence="3 4" key="1">
    <citation type="submission" date="2019-12" db="EMBL/GenBank/DDBJ databases">
        <title>Novel species isolated from a subtropical stream in China.</title>
        <authorList>
            <person name="Lu H."/>
        </authorList>
    </citation>
    <scope>NUCLEOTIDE SEQUENCE [LARGE SCALE GENOMIC DNA]</scope>
    <source>
        <strain evidence="3 4">FT127W</strain>
    </source>
</reference>
<feature type="chain" id="PRO_5031413340" evidence="1">
    <location>
        <begin position="20"/>
        <end position="476"/>
    </location>
</feature>
<dbReference type="InterPro" id="IPR011059">
    <property type="entry name" value="Metal-dep_hydrolase_composite"/>
</dbReference>
<organism evidence="3 4">
    <name type="scientific">Pseudoduganella aquatica</name>
    <dbReference type="NCBI Taxonomy" id="2660641"/>
    <lineage>
        <taxon>Bacteria</taxon>
        <taxon>Pseudomonadati</taxon>
        <taxon>Pseudomonadota</taxon>
        <taxon>Betaproteobacteria</taxon>
        <taxon>Burkholderiales</taxon>
        <taxon>Oxalobacteraceae</taxon>
        <taxon>Telluria group</taxon>
        <taxon>Pseudoduganella</taxon>
    </lineage>
</organism>
<sequence>MKTLSAALLALGLLASAHAADKIAADLVLTQATLIDVAAGKAVKGKSVVLKGDTILAVVDDKALKNYAPKKTIRLPGKYLMPGLWDTHMHFGGGPELIEENKQLMPLYLAHGITAVRDCAGDLADTVLDWRAQVASGKMSGPTIFTSGQKLEGYKPLWKGTIEVGTPAEVSAALDKLQGQKVDFVKITENTLAPAMYLEALKQARDRGMRTSGHIPVQLTLGTMFDAGLGTVEHQSYLLRAATPREAELTAQVADGKLTGREAVKLSLESYDEATARAAFKRMAAAGTAVVPTLYGSYVTAYLDKNDHSKDAYLQYIGKGLRATYDWRVQRAAKDGPEAIALRHAIFEKSASLLPILAQEGVSIVAGTDAGFLNSFDYPGQALHDEIGLYVKYGLTPAQALQSAVVAGPRFLGKLDRYGSVAEGKAADLLVLDADPLQDIAATRRIRMVVSRGAPYDRAALDKMLADVKAWVAAQP</sequence>
<feature type="domain" description="Amidohydrolase-related" evidence="2">
    <location>
        <begin position="79"/>
        <end position="453"/>
    </location>
</feature>
<dbReference type="Proteomes" id="UP000450676">
    <property type="component" value="Unassembled WGS sequence"/>
</dbReference>
<dbReference type="Gene3D" id="2.30.40.10">
    <property type="entry name" value="Urease, subunit C, domain 1"/>
    <property type="match status" value="1"/>
</dbReference>
<dbReference type="SUPFAM" id="SSF51556">
    <property type="entry name" value="Metallo-dependent hydrolases"/>
    <property type="match status" value="1"/>
</dbReference>
<gene>
    <name evidence="3" type="ORF">GTP77_05105</name>
</gene>
<accession>A0A7X4HA00</accession>
<evidence type="ECO:0000313" key="3">
    <source>
        <dbReference type="EMBL" id="MYN06712.1"/>
    </source>
</evidence>
<dbReference type="SUPFAM" id="SSF51338">
    <property type="entry name" value="Composite domain of metallo-dependent hydrolases"/>
    <property type="match status" value="1"/>
</dbReference>
<dbReference type="InterPro" id="IPR051781">
    <property type="entry name" value="Metallo-dep_Hydrolase"/>
</dbReference>
<keyword evidence="1" id="KW-0732">Signal</keyword>
<dbReference type="Gene3D" id="3.40.50.10910">
    <property type="entry name" value="Amidohydrolase"/>
    <property type="match status" value="1"/>
</dbReference>
<dbReference type="EMBL" id="WWCU01000003">
    <property type="protein sequence ID" value="MYN06712.1"/>
    <property type="molecule type" value="Genomic_DNA"/>
</dbReference>